<dbReference type="InterPro" id="IPR050416">
    <property type="entry name" value="FAD-linked_Oxidoreductase"/>
</dbReference>
<dbReference type="SUPFAM" id="SSF56176">
    <property type="entry name" value="FAD-binding/transporter-associated domain-like"/>
    <property type="match status" value="1"/>
</dbReference>
<dbReference type="EMBL" id="KV441550">
    <property type="protein sequence ID" value="OAG08240.1"/>
    <property type="molecule type" value="Genomic_DNA"/>
</dbReference>
<dbReference type="PANTHER" id="PTHR42973">
    <property type="entry name" value="BINDING OXIDOREDUCTASE, PUTATIVE (AFU_ORTHOLOGUE AFUA_1G17690)-RELATED"/>
    <property type="match status" value="1"/>
</dbReference>
<dbReference type="PANTHER" id="PTHR42973:SF39">
    <property type="entry name" value="FAD-BINDING PCMH-TYPE DOMAIN-CONTAINING PROTEIN"/>
    <property type="match status" value="1"/>
</dbReference>
<feature type="signal peptide" evidence="6">
    <location>
        <begin position="1"/>
        <end position="19"/>
    </location>
</feature>
<keyword evidence="6" id="KW-0732">Signal</keyword>
<dbReference type="InterPro" id="IPR016169">
    <property type="entry name" value="FAD-bd_PCMH_sub2"/>
</dbReference>
<protein>
    <submittedName>
        <fullName evidence="8">FAD/FMN-containing isoamyl alcohol oxidase-like protein MreA</fullName>
    </submittedName>
</protein>
<evidence type="ECO:0000256" key="5">
    <source>
        <dbReference type="ARBA" id="ARBA00023002"/>
    </source>
</evidence>
<comment type="cofactor">
    <cofactor evidence="1">
        <name>FAD</name>
        <dbReference type="ChEBI" id="CHEBI:57692"/>
    </cofactor>
</comment>
<dbReference type="OrthoDB" id="415825at2759"/>
<keyword evidence="4" id="KW-0274">FAD</keyword>
<organism evidence="8 9">
    <name type="scientific">Paraphaeosphaeria sporulosa</name>
    <dbReference type="NCBI Taxonomy" id="1460663"/>
    <lineage>
        <taxon>Eukaryota</taxon>
        <taxon>Fungi</taxon>
        <taxon>Dikarya</taxon>
        <taxon>Ascomycota</taxon>
        <taxon>Pezizomycotina</taxon>
        <taxon>Dothideomycetes</taxon>
        <taxon>Pleosporomycetidae</taxon>
        <taxon>Pleosporales</taxon>
        <taxon>Massarineae</taxon>
        <taxon>Didymosphaeriaceae</taxon>
        <taxon>Paraphaeosphaeria</taxon>
    </lineage>
</organism>
<dbReference type="GO" id="GO:0016491">
    <property type="term" value="F:oxidoreductase activity"/>
    <property type="evidence" value="ECO:0007669"/>
    <property type="project" value="UniProtKB-KW"/>
</dbReference>
<evidence type="ECO:0000256" key="3">
    <source>
        <dbReference type="ARBA" id="ARBA00022630"/>
    </source>
</evidence>
<evidence type="ECO:0000259" key="7">
    <source>
        <dbReference type="PROSITE" id="PS51387"/>
    </source>
</evidence>
<evidence type="ECO:0000313" key="8">
    <source>
        <dbReference type="EMBL" id="OAG08240.1"/>
    </source>
</evidence>
<dbReference type="Gene3D" id="3.30.465.10">
    <property type="match status" value="2"/>
</dbReference>
<dbReference type="InterPro" id="IPR016166">
    <property type="entry name" value="FAD-bd_PCMH"/>
</dbReference>
<sequence>MVSLGVRLSLFVTFKIIVAYNFPYESVQLTDDDVANNSDIKFGQLPGDIKAECKTFPGDSNWPTLDRWNAFNSSLGGALLKAIPPAAACYSGIYENTTKCAAWRQQSRSSLFVREDPLIPFNQWTLGNPCPVPGASPPSSNTTIPPLSACHIEYFPAYVVIVSTVKQVQLAVNFARNHNIRLTIKNTGHDYLGRNTGGGALQVYVHHLKDFQYLPSVQIGKYEGKAARVGVALEQYELFPHMEENNITLLAPGSSTVGAYGGYMQGGGFSYISSKFGLMADQVLALELVTADGRFVHADVEENEDLFFAIRGGGPSNYGIVTSAIVKAHDSISVARMNFNFQTGVNFEQANIAEWVDNTTAYAEATNETFWNGINAYFAHLVRINDAKGIGWNSLSTQAPNPIFNRTERIFSFTGQVIMPGMSANDFSDFVAPIVQDLHDVGIDIKATVGWWPTYPSYSFRPNGPGEAVGNGRFASRLFPRSIFEDPSSPEFFKAMAAIRIWVEEGHYSFHSVDYHPSYATAGYPGADSAVNPHLRNAIMHATGFDTGSYGPERTAEEMIASHARLNAYAQKWRDATPGSGAYMNEADTEEPGFQESFYGSNYNRLLGIKKVRDPWDVFYAVTGVGSDEWRVEGTDGLPTQQGRLCRRLR</sequence>
<name>A0A177CMW2_9PLEO</name>
<evidence type="ECO:0000256" key="4">
    <source>
        <dbReference type="ARBA" id="ARBA00022827"/>
    </source>
</evidence>
<dbReference type="Pfam" id="PF08031">
    <property type="entry name" value="BBE"/>
    <property type="match status" value="1"/>
</dbReference>
<evidence type="ECO:0000256" key="1">
    <source>
        <dbReference type="ARBA" id="ARBA00001974"/>
    </source>
</evidence>
<comment type="similarity">
    <text evidence="2">Belongs to the oxygen-dependent FAD-linked oxidoreductase family.</text>
</comment>
<dbReference type="PROSITE" id="PS51387">
    <property type="entry name" value="FAD_PCMH"/>
    <property type="match status" value="1"/>
</dbReference>
<dbReference type="InterPro" id="IPR006094">
    <property type="entry name" value="Oxid_FAD_bind_N"/>
</dbReference>
<dbReference type="RefSeq" id="XP_018038605.1">
    <property type="nucleotide sequence ID" value="XM_018184700.1"/>
</dbReference>
<accession>A0A177CMW2</accession>
<proteinExistence type="inferred from homology"/>
<evidence type="ECO:0000256" key="6">
    <source>
        <dbReference type="SAM" id="SignalP"/>
    </source>
</evidence>
<dbReference type="Proteomes" id="UP000077069">
    <property type="component" value="Unassembled WGS sequence"/>
</dbReference>
<reference evidence="8 9" key="1">
    <citation type="submission" date="2016-05" db="EMBL/GenBank/DDBJ databases">
        <title>Comparative analysis of secretome profiles of manganese(II)-oxidizing ascomycete fungi.</title>
        <authorList>
            <consortium name="DOE Joint Genome Institute"/>
            <person name="Zeiner C.A."/>
            <person name="Purvine S.O."/>
            <person name="Zink E.M."/>
            <person name="Wu S."/>
            <person name="Pasa-Tolic L."/>
            <person name="Chaput D.L."/>
            <person name="Haridas S."/>
            <person name="Grigoriev I.V."/>
            <person name="Santelli C.M."/>
            <person name="Hansel C.M."/>
        </authorList>
    </citation>
    <scope>NUCLEOTIDE SEQUENCE [LARGE SCALE GENOMIC DNA]</scope>
    <source>
        <strain evidence="8 9">AP3s5-JAC2a</strain>
    </source>
</reference>
<dbReference type="InterPro" id="IPR036318">
    <property type="entry name" value="FAD-bd_PCMH-like_sf"/>
</dbReference>
<dbReference type="InterPro" id="IPR012951">
    <property type="entry name" value="BBE"/>
</dbReference>
<evidence type="ECO:0000256" key="2">
    <source>
        <dbReference type="ARBA" id="ARBA00005466"/>
    </source>
</evidence>
<dbReference type="AlphaFoldDB" id="A0A177CMW2"/>
<dbReference type="InParanoid" id="A0A177CMW2"/>
<dbReference type="GeneID" id="28768186"/>
<evidence type="ECO:0000313" key="9">
    <source>
        <dbReference type="Proteomes" id="UP000077069"/>
    </source>
</evidence>
<dbReference type="GO" id="GO:0071949">
    <property type="term" value="F:FAD binding"/>
    <property type="evidence" value="ECO:0007669"/>
    <property type="project" value="InterPro"/>
</dbReference>
<feature type="chain" id="PRO_5008058375" evidence="6">
    <location>
        <begin position="20"/>
        <end position="650"/>
    </location>
</feature>
<keyword evidence="3" id="KW-0285">Flavoprotein</keyword>
<gene>
    <name evidence="8" type="ORF">CC84DRAFT_1257136</name>
</gene>
<dbReference type="STRING" id="1460663.A0A177CMW2"/>
<keyword evidence="9" id="KW-1185">Reference proteome</keyword>
<feature type="domain" description="FAD-binding PCMH-type" evidence="7">
    <location>
        <begin position="152"/>
        <end position="331"/>
    </location>
</feature>
<keyword evidence="5" id="KW-0560">Oxidoreductase</keyword>
<dbReference type="Pfam" id="PF01565">
    <property type="entry name" value="FAD_binding_4"/>
    <property type="match status" value="1"/>
</dbReference>